<protein>
    <submittedName>
        <fullName evidence="2">Uncharacterized protein</fullName>
    </submittedName>
</protein>
<feature type="region of interest" description="Disordered" evidence="1">
    <location>
        <begin position="159"/>
        <end position="190"/>
    </location>
</feature>
<accession>A0A8H6M713</accession>
<sequence length="212" mass="23074">MPSNPSHRSSSAISTRHSRTPRLQTRLSSRNGQAAHDLLTFAMRVWVGTDPCPVFSRLVSKTPDPGVCALEWMGARGGSGDSEPRPHLQKTAATMASLSVENTGPACVGERRGVYSIRASLAASTSDRKMRILSEREQDCSAPFRPSAIDTCALAWKTGSSSTEHPQLPSPYTPTHVPRDDGVTTHSSFADRPTRTRANAMPEPWAVHGWLW</sequence>
<evidence type="ECO:0000313" key="2">
    <source>
        <dbReference type="EMBL" id="KAF6753647.1"/>
    </source>
</evidence>
<proteinExistence type="predicted"/>
<name>A0A8H6M713_9AGAR</name>
<dbReference type="EMBL" id="JACGCI010000038">
    <property type="protein sequence ID" value="KAF6753647.1"/>
    <property type="molecule type" value="Genomic_DNA"/>
</dbReference>
<comment type="caution">
    <text evidence="2">The sequence shown here is derived from an EMBL/GenBank/DDBJ whole genome shotgun (WGS) entry which is preliminary data.</text>
</comment>
<gene>
    <name evidence="2" type="ORF">DFP72DRAFT_1128100</name>
</gene>
<evidence type="ECO:0000256" key="1">
    <source>
        <dbReference type="SAM" id="MobiDB-lite"/>
    </source>
</evidence>
<evidence type="ECO:0000313" key="3">
    <source>
        <dbReference type="Proteomes" id="UP000521943"/>
    </source>
</evidence>
<feature type="region of interest" description="Disordered" evidence="1">
    <location>
        <begin position="1"/>
        <end position="31"/>
    </location>
</feature>
<dbReference type="Proteomes" id="UP000521943">
    <property type="component" value="Unassembled WGS sequence"/>
</dbReference>
<dbReference type="AlphaFoldDB" id="A0A8H6M713"/>
<organism evidence="2 3">
    <name type="scientific">Ephemerocybe angulata</name>
    <dbReference type="NCBI Taxonomy" id="980116"/>
    <lineage>
        <taxon>Eukaryota</taxon>
        <taxon>Fungi</taxon>
        <taxon>Dikarya</taxon>
        <taxon>Basidiomycota</taxon>
        <taxon>Agaricomycotina</taxon>
        <taxon>Agaricomycetes</taxon>
        <taxon>Agaricomycetidae</taxon>
        <taxon>Agaricales</taxon>
        <taxon>Agaricineae</taxon>
        <taxon>Psathyrellaceae</taxon>
        <taxon>Ephemerocybe</taxon>
    </lineage>
</organism>
<keyword evidence="3" id="KW-1185">Reference proteome</keyword>
<reference evidence="2 3" key="1">
    <citation type="submission" date="2020-07" db="EMBL/GenBank/DDBJ databases">
        <title>Comparative genomics of pyrophilous fungi reveals a link between fire events and developmental genes.</title>
        <authorList>
            <consortium name="DOE Joint Genome Institute"/>
            <person name="Steindorff A.S."/>
            <person name="Carver A."/>
            <person name="Calhoun S."/>
            <person name="Stillman K."/>
            <person name="Liu H."/>
            <person name="Lipzen A."/>
            <person name="Pangilinan J."/>
            <person name="Labutti K."/>
            <person name="Bruns T.D."/>
            <person name="Grigoriev I.V."/>
        </authorList>
    </citation>
    <scope>NUCLEOTIDE SEQUENCE [LARGE SCALE GENOMIC DNA]</scope>
    <source>
        <strain evidence="2 3">CBS 144469</strain>
    </source>
</reference>